<dbReference type="EMBL" id="SDMP01000020">
    <property type="protein sequence ID" value="RYQ83215.1"/>
    <property type="molecule type" value="Genomic_DNA"/>
</dbReference>
<dbReference type="SMR" id="A0A444X0M9"/>
<reference evidence="2 3" key="1">
    <citation type="submission" date="2019-01" db="EMBL/GenBank/DDBJ databases">
        <title>Sequencing of cultivated peanut Arachis hypogaea provides insights into genome evolution and oil improvement.</title>
        <authorList>
            <person name="Chen X."/>
        </authorList>
    </citation>
    <scope>NUCLEOTIDE SEQUENCE [LARGE SCALE GENOMIC DNA]</scope>
    <source>
        <strain evidence="3">cv. Fuhuasheng</strain>
        <tissue evidence="2">Leaves</tissue>
    </source>
</reference>
<keyword evidence="3" id="KW-1185">Reference proteome</keyword>
<dbReference type="PANTHER" id="PTHR33784">
    <property type="entry name" value="OS05G0482100 PROTEIN"/>
    <property type="match status" value="1"/>
</dbReference>
<accession>A0A444X0M9</accession>
<sequence>MGEDCHKVASYSIHDLFNMQATCKVFLDAGSSDAVYQHSTMWQIRLVSFLFYLDRPERRFLDRCVEAENADTILRQEMTEYFWIGRRDIGMELLDRASTEGSVESGYLFAICYCVNTKTKKKCKGC</sequence>
<dbReference type="PANTHER" id="PTHR33784:SF49">
    <property type="entry name" value="F-BOX PROTEIN"/>
    <property type="match status" value="1"/>
</dbReference>
<dbReference type="STRING" id="3818.A0A444X0M9"/>
<evidence type="ECO:0000313" key="3">
    <source>
        <dbReference type="Proteomes" id="UP000289738"/>
    </source>
</evidence>
<comment type="caution">
    <text evidence="2">The sequence shown here is derived from an EMBL/GenBank/DDBJ whole genome shotgun (WGS) entry which is preliminary data.</text>
</comment>
<dbReference type="AlphaFoldDB" id="A0A444X0M9"/>
<evidence type="ECO:0000259" key="1">
    <source>
        <dbReference type="Pfam" id="PF23310"/>
    </source>
</evidence>
<dbReference type="Gramene" id="arahy.Tifrunner.gnm2.ann2.Ah20g140800.1">
    <property type="protein sequence ID" value="arahy.Tifrunner.gnm2.ann2.Ah20g140800.1-CDS-1"/>
    <property type="gene ID" value="arahy.Tifrunner.gnm2.ann2.Ah20g140800"/>
</dbReference>
<dbReference type="Pfam" id="PF23310">
    <property type="entry name" value="TPR_27"/>
    <property type="match status" value="1"/>
</dbReference>
<proteinExistence type="predicted"/>
<dbReference type="OrthoDB" id="1926629at2759"/>
<dbReference type="Proteomes" id="UP000289738">
    <property type="component" value="Chromosome B10"/>
</dbReference>
<organism evidence="2 3">
    <name type="scientific">Arachis hypogaea</name>
    <name type="common">Peanut</name>
    <dbReference type="NCBI Taxonomy" id="3818"/>
    <lineage>
        <taxon>Eukaryota</taxon>
        <taxon>Viridiplantae</taxon>
        <taxon>Streptophyta</taxon>
        <taxon>Embryophyta</taxon>
        <taxon>Tracheophyta</taxon>
        <taxon>Spermatophyta</taxon>
        <taxon>Magnoliopsida</taxon>
        <taxon>eudicotyledons</taxon>
        <taxon>Gunneridae</taxon>
        <taxon>Pentapetalae</taxon>
        <taxon>rosids</taxon>
        <taxon>fabids</taxon>
        <taxon>Fabales</taxon>
        <taxon>Fabaceae</taxon>
        <taxon>Papilionoideae</taxon>
        <taxon>50 kb inversion clade</taxon>
        <taxon>dalbergioids sensu lato</taxon>
        <taxon>Dalbergieae</taxon>
        <taxon>Pterocarpus clade</taxon>
        <taxon>Arachis</taxon>
    </lineage>
</organism>
<gene>
    <name evidence="2" type="ORF">Ahy_B10g101857</name>
</gene>
<protein>
    <recommendedName>
        <fullName evidence="1">At2g35280-like TPR domain-containing protein</fullName>
    </recommendedName>
</protein>
<evidence type="ECO:0000313" key="2">
    <source>
        <dbReference type="EMBL" id="RYQ83215.1"/>
    </source>
</evidence>
<dbReference type="InterPro" id="IPR057136">
    <property type="entry name" value="At2g35280_TPR_dom"/>
</dbReference>
<dbReference type="InterPro" id="IPR040338">
    <property type="entry name" value="At1g67623-like"/>
</dbReference>
<feature type="domain" description="At2g35280-like TPR" evidence="1">
    <location>
        <begin position="52"/>
        <end position="125"/>
    </location>
</feature>
<name>A0A444X0M9_ARAHY</name>